<feature type="compositionally biased region" description="Polar residues" evidence="7">
    <location>
        <begin position="289"/>
        <end position="302"/>
    </location>
</feature>
<dbReference type="PANTHER" id="PTHR47221:SF6">
    <property type="entry name" value="FIBRINOGEN ALPHA CHAIN"/>
    <property type="match status" value="1"/>
</dbReference>
<dbReference type="InterPro" id="IPR002181">
    <property type="entry name" value="Fibrinogen_a/b/g_C_dom"/>
</dbReference>
<dbReference type="OMA" id="QALTTPM"/>
<evidence type="ECO:0000256" key="4">
    <source>
        <dbReference type="ARBA" id="ARBA00023054"/>
    </source>
</evidence>
<evidence type="ECO:0000313" key="10">
    <source>
        <dbReference type="Proteomes" id="UP000472267"/>
    </source>
</evidence>
<feature type="region of interest" description="Disordered" evidence="7">
    <location>
        <begin position="486"/>
        <end position="524"/>
    </location>
</feature>
<dbReference type="Proteomes" id="UP000472267">
    <property type="component" value="Chromosome 7"/>
</dbReference>
<dbReference type="InterPro" id="IPR014716">
    <property type="entry name" value="Fibrinogen_a/b/g_C_1"/>
</dbReference>
<feature type="compositionally biased region" description="Basic and acidic residues" evidence="7">
    <location>
        <begin position="268"/>
        <end position="281"/>
    </location>
</feature>
<dbReference type="NCBIfam" id="NF040941">
    <property type="entry name" value="GGGWT_bact"/>
    <property type="match status" value="1"/>
</dbReference>
<feature type="compositionally biased region" description="Polar residues" evidence="7">
    <location>
        <begin position="190"/>
        <end position="220"/>
    </location>
</feature>
<reference evidence="9" key="3">
    <citation type="submission" date="2025-09" db="UniProtKB">
        <authorList>
            <consortium name="Ensembl"/>
        </authorList>
    </citation>
    <scope>IDENTIFICATION</scope>
</reference>
<feature type="compositionally biased region" description="Basic and acidic residues" evidence="7">
    <location>
        <begin position="1"/>
        <end position="10"/>
    </location>
</feature>
<dbReference type="GO" id="GO:0005576">
    <property type="term" value="C:extracellular region"/>
    <property type="evidence" value="ECO:0007669"/>
    <property type="project" value="UniProtKB-SubCell"/>
</dbReference>
<dbReference type="InterPro" id="IPR020837">
    <property type="entry name" value="Fibrinogen_CS"/>
</dbReference>
<dbReference type="CDD" id="cd00087">
    <property type="entry name" value="FReD"/>
    <property type="match status" value="1"/>
</dbReference>
<name>A0A672FD14_SALFA</name>
<dbReference type="Pfam" id="PF00147">
    <property type="entry name" value="Fibrinogen_C"/>
    <property type="match status" value="1"/>
</dbReference>
<evidence type="ECO:0000256" key="2">
    <source>
        <dbReference type="ARBA" id="ARBA00022525"/>
    </source>
</evidence>
<evidence type="ECO:0000256" key="5">
    <source>
        <dbReference type="ARBA" id="ARBA00023157"/>
    </source>
</evidence>
<dbReference type="GO" id="GO:0007596">
    <property type="term" value="P:blood coagulation"/>
    <property type="evidence" value="ECO:0007669"/>
    <property type="project" value="InterPro"/>
</dbReference>
<comment type="subcellular location">
    <subcellularLocation>
        <location evidence="1">Secreted</location>
    </subcellularLocation>
</comment>
<evidence type="ECO:0000256" key="6">
    <source>
        <dbReference type="ARBA" id="ARBA00023180"/>
    </source>
</evidence>
<keyword evidence="4" id="KW-0175">Coiled coil</keyword>
<reference evidence="9" key="2">
    <citation type="submission" date="2025-08" db="UniProtKB">
        <authorList>
            <consortium name="Ensembl"/>
        </authorList>
    </citation>
    <scope>IDENTIFICATION</scope>
</reference>
<dbReference type="PANTHER" id="PTHR47221">
    <property type="entry name" value="FIBRINOGEN ALPHA CHAIN"/>
    <property type="match status" value="1"/>
</dbReference>
<feature type="compositionally biased region" description="Basic and acidic residues" evidence="7">
    <location>
        <begin position="111"/>
        <end position="121"/>
    </location>
</feature>
<feature type="region of interest" description="Disordered" evidence="7">
    <location>
        <begin position="1"/>
        <end position="406"/>
    </location>
</feature>
<evidence type="ECO:0000259" key="8">
    <source>
        <dbReference type="PROSITE" id="PS51406"/>
    </source>
</evidence>
<evidence type="ECO:0000256" key="1">
    <source>
        <dbReference type="ARBA" id="ARBA00004613"/>
    </source>
</evidence>
<reference evidence="9" key="1">
    <citation type="submission" date="2019-06" db="EMBL/GenBank/DDBJ databases">
        <authorList>
            <consortium name="Wellcome Sanger Institute Data Sharing"/>
        </authorList>
    </citation>
    <scope>NUCLEOTIDE SEQUENCE [LARGE SCALE GENOMIC DNA]</scope>
</reference>
<keyword evidence="5" id="KW-1015">Disulfide bond</keyword>
<feature type="compositionally biased region" description="Basic and acidic residues" evidence="7">
    <location>
        <begin position="154"/>
        <end position="167"/>
    </location>
</feature>
<dbReference type="PROSITE" id="PS00514">
    <property type="entry name" value="FIBRINOGEN_C_1"/>
    <property type="match status" value="1"/>
</dbReference>
<feature type="compositionally biased region" description="Polar residues" evidence="7">
    <location>
        <begin position="360"/>
        <end position="371"/>
    </location>
</feature>
<feature type="compositionally biased region" description="Polar residues" evidence="7">
    <location>
        <begin position="95"/>
        <end position="110"/>
    </location>
</feature>
<keyword evidence="10" id="KW-1185">Reference proteome</keyword>
<evidence type="ECO:0000256" key="7">
    <source>
        <dbReference type="SAM" id="MobiDB-lite"/>
    </source>
</evidence>
<organism evidence="9 10">
    <name type="scientific">Salarias fasciatus</name>
    <name type="common">Jewelled blenny</name>
    <name type="synonym">Blennius fasciatus</name>
    <dbReference type="NCBI Taxonomy" id="181472"/>
    <lineage>
        <taxon>Eukaryota</taxon>
        <taxon>Metazoa</taxon>
        <taxon>Chordata</taxon>
        <taxon>Craniata</taxon>
        <taxon>Vertebrata</taxon>
        <taxon>Euteleostomi</taxon>
        <taxon>Actinopterygii</taxon>
        <taxon>Neopterygii</taxon>
        <taxon>Teleostei</taxon>
        <taxon>Neoteleostei</taxon>
        <taxon>Acanthomorphata</taxon>
        <taxon>Ovalentaria</taxon>
        <taxon>Blenniimorphae</taxon>
        <taxon>Blenniiformes</taxon>
        <taxon>Blennioidei</taxon>
        <taxon>Blenniidae</taxon>
        <taxon>Salariinae</taxon>
        <taxon>Salarias</taxon>
    </lineage>
</organism>
<feature type="compositionally biased region" description="Polar residues" evidence="7">
    <location>
        <begin position="63"/>
        <end position="77"/>
    </location>
</feature>
<feature type="compositionally biased region" description="Low complexity" evidence="7">
    <location>
        <begin position="432"/>
        <end position="447"/>
    </location>
</feature>
<proteinExistence type="predicted"/>
<dbReference type="Ensembl" id="ENSSFAT00005003826.1">
    <property type="protein sequence ID" value="ENSSFAP00005003567.1"/>
    <property type="gene ID" value="ENSSFAG00005002423.1"/>
</dbReference>
<keyword evidence="6" id="KW-0325">Glycoprotein</keyword>
<feature type="compositionally biased region" description="Polar residues" evidence="7">
    <location>
        <begin position="317"/>
        <end position="326"/>
    </location>
</feature>
<dbReference type="InterPro" id="IPR037579">
    <property type="entry name" value="FIB_ANG-like"/>
</dbReference>
<evidence type="ECO:0000313" key="9">
    <source>
        <dbReference type="Ensembl" id="ENSSFAP00005003567.1"/>
    </source>
</evidence>
<protein>
    <recommendedName>
        <fullName evidence="8">Fibrinogen C-terminal domain-containing protein</fullName>
    </recommendedName>
</protein>
<keyword evidence="2" id="KW-0964">Secreted</keyword>
<feature type="compositionally biased region" description="Polar residues" evidence="7">
    <location>
        <begin position="20"/>
        <end position="41"/>
    </location>
</feature>
<sequence length="762" mass="85048">MTQPEEKFEPSQKIPAINQKPVTESMGMSENNRFEPTSNPELTAGQKITPDQAGTLPDEKLTLNHNTATFNQESVTESMKKSDGNPLLETEEHSTLGQKKTPDQVNTWQDQKFKPDQEIHTILRIPESEEMEKNEKSPTFKPTSNRESTPGRKITPERVNTRLDQKLKPSVKNPKINQRPKPGQGLKPNQKLSKSATDLKTKPNVSRKTDQPPQTNQQLKTPRPNLNPKPRPDEVSRAVSNKTSKHPLPNRLPIRPRVKPEATPVQRPKPEQSEPISKTELDPDLPAVSWTTADGIQNSQTGMPPAAGPGKEIAEVSHSSKGTELNPSMRKVVTLDPKTAKSLETGPFPNLHTLHEDFTVSLNSRTMSNLKTQTTSQPPSPPTTTRPVKSMHRMPPSDVSSSDQGFTKPYLILKSDSSSQANTLQNVEEPASTIPSPSSQITSTPSPNYRSTTSPTSGLKPSGADSSTPSARELRVKINQVAAFLNNSLSPNGRQPVRHPKPHPEDTQWGSRPDRADTPSLTPSKVSTVVRDCSDHLLRGVTESGVYLVTPDLRSRSFPVFCDMEREGGGWTVLQRRLDGSVSFNRSWAEYQAGFGELRGGEFWLGNSLIHLLTRERDMTLRVELQDFDGVEEHAQYAQFRVASERLRYRLTVGGYSGTAGDALRFNKQYDHNNRAFTTPDRDNDRYPSGNCGAYYSSGWWFDACMAANLNGRYYEGSYKGVRDGIFWGTWHNISMEYYPTNDRQSFKTVRMMIRPTGFVAP</sequence>
<keyword evidence="3" id="KW-0732">Signal</keyword>
<dbReference type="PROSITE" id="PS51406">
    <property type="entry name" value="FIBRINOGEN_C_2"/>
    <property type="match status" value="1"/>
</dbReference>
<dbReference type="InParanoid" id="A0A672FD14"/>
<feature type="region of interest" description="Disordered" evidence="7">
    <location>
        <begin position="418"/>
        <end position="471"/>
    </location>
</feature>
<dbReference type="InterPro" id="IPR036056">
    <property type="entry name" value="Fibrinogen-like_C"/>
</dbReference>
<feature type="domain" description="Fibrinogen C-terminal" evidence="8">
    <location>
        <begin position="524"/>
        <end position="758"/>
    </location>
</feature>
<dbReference type="AlphaFoldDB" id="A0A672FD14"/>
<feature type="compositionally biased region" description="Basic and acidic residues" evidence="7">
    <location>
        <begin position="502"/>
        <end position="517"/>
    </location>
</feature>
<dbReference type="SMART" id="SM00186">
    <property type="entry name" value="FBG"/>
    <property type="match status" value="1"/>
</dbReference>
<feature type="compositionally biased region" description="Polar residues" evidence="7">
    <location>
        <begin position="448"/>
        <end position="470"/>
    </location>
</feature>
<evidence type="ECO:0000256" key="3">
    <source>
        <dbReference type="ARBA" id="ARBA00022729"/>
    </source>
</evidence>
<accession>A0A672FD14</accession>
<dbReference type="SUPFAM" id="SSF56496">
    <property type="entry name" value="Fibrinogen C-terminal domain-like"/>
    <property type="match status" value="1"/>
</dbReference>
<gene>
    <name evidence="9" type="primary">LOC115392508</name>
</gene>
<dbReference type="FunFam" id="3.90.215.10:FF:000001">
    <property type="entry name" value="Tenascin isoform 1"/>
    <property type="match status" value="1"/>
</dbReference>
<dbReference type="Gene3D" id="3.90.215.10">
    <property type="entry name" value="Gamma Fibrinogen, chain A, domain 1"/>
    <property type="match status" value="1"/>
</dbReference>